<protein>
    <submittedName>
        <fullName evidence="1">Uncharacterized protein</fullName>
    </submittedName>
</protein>
<organism evidence="1 2">
    <name type="scientific">Colletotrichum godetiae</name>
    <dbReference type="NCBI Taxonomy" id="1209918"/>
    <lineage>
        <taxon>Eukaryota</taxon>
        <taxon>Fungi</taxon>
        <taxon>Dikarya</taxon>
        <taxon>Ascomycota</taxon>
        <taxon>Pezizomycotina</taxon>
        <taxon>Sordariomycetes</taxon>
        <taxon>Hypocreomycetidae</taxon>
        <taxon>Glomerellales</taxon>
        <taxon>Glomerellaceae</taxon>
        <taxon>Colletotrichum</taxon>
        <taxon>Colletotrichum acutatum species complex</taxon>
    </lineage>
</organism>
<sequence length="200" mass="22443">MARSLPSGFLSDISRLMAHHPSDMHWLLHNPFHLGQIPQTCASLRQERQGPVNVPRALRCFALHPCTYGAHYLETRHIHNFEVFTTPLTGRILRPLTNLYGAVLFEISARSALRGLTANKPNSVETQQAQRGVPSRWACSLYNHSEFKTTPSSSSSLVDLRSRSHGDVADLGLRHSLCRMEPKCISGQSIGLVNPLWLWQ</sequence>
<dbReference type="EMBL" id="JAHMHR010000028">
    <property type="protein sequence ID" value="KAK1673858.1"/>
    <property type="molecule type" value="Genomic_DNA"/>
</dbReference>
<dbReference type="RefSeq" id="XP_060427861.1">
    <property type="nucleotide sequence ID" value="XM_060565888.1"/>
</dbReference>
<dbReference type="AlphaFoldDB" id="A0AAJ0AK20"/>
<evidence type="ECO:0000313" key="1">
    <source>
        <dbReference type="EMBL" id="KAK1673858.1"/>
    </source>
</evidence>
<accession>A0AAJ0AK20</accession>
<dbReference type="GeneID" id="85450414"/>
<keyword evidence="2" id="KW-1185">Reference proteome</keyword>
<proteinExistence type="predicted"/>
<comment type="caution">
    <text evidence="1">The sequence shown here is derived from an EMBL/GenBank/DDBJ whole genome shotgun (WGS) entry which is preliminary data.</text>
</comment>
<gene>
    <name evidence="1" type="ORF">BDP55DRAFT_192787</name>
</gene>
<name>A0AAJ0AK20_9PEZI</name>
<evidence type="ECO:0000313" key="2">
    <source>
        <dbReference type="Proteomes" id="UP001224890"/>
    </source>
</evidence>
<dbReference type="Proteomes" id="UP001224890">
    <property type="component" value="Unassembled WGS sequence"/>
</dbReference>
<reference evidence="1" key="1">
    <citation type="submission" date="2021-06" db="EMBL/GenBank/DDBJ databases">
        <title>Comparative genomics, transcriptomics and evolutionary studies reveal genomic signatures of adaptation to plant cell wall in hemibiotrophic fungi.</title>
        <authorList>
            <consortium name="DOE Joint Genome Institute"/>
            <person name="Baroncelli R."/>
            <person name="Diaz J.F."/>
            <person name="Benocci T."/>
            <person name="Peng M."/>
            <person name="Battaglia E."/>
            <person name="Haridas S."/>
            <person name="Andreopoulos W."/>
            <person name="Labutti K."/>
            <person name="Pangilinan J."/>
            <person name="Floch G.L."/>
            <person name="Makela M.R."/>
            <person name="Henrissat B."/>
            <person name="Grigoriev I.V."/>
            <person name="Crouch J.A."/>
            <person name="De Vries R.P."/>
            <person name="Sukno S.A."/>
            <person name="Thon M.R."/>
        </authorList>
    </citation>
    <scope>NUCLEOTIDE SEQUENCE</scope>
    <source>
        <strain evidence="1">CBS 193.32</strain>
    </source>
</reference>